<evidence type="ECO:0000313" key="2">
    <source>
        <dbReference type="Proteomes" id="UP000887572"/>
    </source>
</evidence>
<feature type="transmembrane region" description="Helical" evidence="1">
    <location>
        <begin position="12"/>
        <end position="29"/>
    </location>
</feature>
<dbReference type="WBParaSite" id="Gr19_v10_g1102.t1">
    <property type="protein sequence ID" value="Gr19_v10_g1102.t1"/>
    <property type="gene ID" value="Gr19_v10_g1102"/>
</dbReference>
<dbReference type="AlphaFoldDB" id="A0A914GTB5"/>
<keyword evidence="1" id="KW-1133">Transmembrane helix</keyword>
<name>A0A914GTB5_GLORO</name>
<keyword evidence="1" id="KW-0472">Membrane</keyword>
<accession>A0A914GTB5</accession>
<evidence type="ECO:0000313" key="3">
    <source>
        <dbReference type="WBParaSite" id="Gr19_v10_g1102.t1"/>
    </source>
</evidence>
<evidence type="ECO:0000256" key="1">
    <source>
        <dbReference type="SAM" id="Phobius"/>
    </source>
</evidence>
<reference evidence="3" key="1">
    <citation type="submission" date="2022-11" db="UniProtKB">
        <authorList>
            <consortium name="WormBaseParasite"/>
        </authorList>
    </citation>
    <scope>IDENTIFICATION</scope>
</reference>
<keyword evidence="1" id="KW-0812">Transmembrane</keyword>
<proteinExistence type="predicted"/>
<sequence>MCRSSHNLPLPLLLNLYIAAAFLFVAFLLNTEGTLTDAKHLFKRQMGPMGPMGPMGGGGGGRGYGYGYG</sequence>
<protein>
    <submittedName>
        <fullName evidence="3">Glycine-rich protein</fullName>
    </submittedName>
</protein>
<organism evidence="2 3">
    <name type="scientific">Globodera rostochiensis</name>
    <name type="common">Golden nematode worm</name>
    <name type="synonym">Heterodera rostochiensis</name>
    <dbReference type="NCBI Taxonomy" id="31243"/>
    <lineage>
        <taxon>Eukaryota</taxon>
        <taxon>Metazoa</taxon>
        <taxon>Ecdysozoa</taxon>
        <taxon>Nematoda</taxon>
        <taxon>Chromadorea</taxon>
        <taxon>Rhabditida</taxon>
        <taxon>Tylenchina</taxon>
        <taxon>Tylenchomorpha</taxon>
        <taxon>Tylenchoidea</taxon>
        <taxon>Heteroderidae</taxon>
        <taxon>Heteroderinae</taxon>
        <taxon>Globodera</taxon>
    </lineage>
</organism>
<dbReference type="Proteomes" id="UP000887572">
    <property type="component" value="Unplaced"/>
</dbReference>
<keyword evidence="2" id="KW-1185">Reference proteome</keyword>